<dbReference type="InterPro" id="IPR050361">
    <property type="entry name" value="MPP/UQCRC_Complex"/>
</dbReference>
<evidence type="ECO:0000313" key="4">
    <source>
        <dbReference type="Proteomes" id="UP001549037"/>
    </source>
</evidence>
<reference evidence="3 4" key="1">
    <citation type="submission" date="2024-06" db="EMBL/GenBank/DDBJ databases">
        <title>Genomic Encyclopedia of Type Strains, Phase IV (KMG-IV): sequencing the most valuable type-strain genomes for metagenomic binning, comparative biology and taxonomic classification.</title>
        <authorList>
            <person name="Goeker M."/>
        </authorList>
    </citation>
    <scope>NUCLEOTIDE SEQUENCE [LARGE SCALE GENOMIC DNA]</scope>
    <source>
        <strain evidence="3 4">DSM 28302</strain>
    </source>
</reference>
<evidence type="ECO:0000259" key="1">
    <source>
        <dbReference type="Pfam" id="PF00675"/>
    </source>
</evidence>
<name>A0ABV2JD42_9STRE</name>
<dbReference type="NCBIfam" id="NF047421">
    <property type="entry name" value="YfmH_fam"/>
    <property type="match status" value="1"/>
</dbReference>
<evidence type="ECO:0000313" key="3">
    <source>
        <dbReference type="EMBL" id="MET3633505.1"/>
    </source>
</evidence>
<proteinExistence type="predicted"/>
<dbReference type="PANTHER" id="PTHR11851">
    <property type="entry name" value="METALLOPROTEASE"/>
    <property type="match status" value="1"/>
</dbReference>
<comment type="caution">
    <text evidence="3">The sequence shown here is derived from an EMBL/GenBank/DDBJ whole genome shotgun (WGS) entry which is preliminary data.</text>
</comment>
<dbReference type="Gene3D" id="3.30.830.10">
    <property type="entry name" value="Metalloenzyme, LuxS/M16 peptidase-like"/>
    <property type="match status" value="2"/>
</dbReference>
<dbReference type="SUPFAM" id="SSF63411">
    <property type="entry name" value="LuxS/MPP-like metallohydrolase"/>
    <property type="match status" value="2"/>
</dbReference>
<organism evidence="3 4">
    <name type="scientific">Streptococcus porcorum</name>
    <dbReference type="NCBI Taxonomy" id="701526"/>
    <lineage>
        <taxon>Bacteria</taxon>
        <taxon>Bacillati</taxon>
        <taxon>Bacillota</taxon>
        <taxon>Bacilli</taxon>
        <taxon>Lactobacillales</taxon>
        <taxon>Streptococcaceae</taxon>
        <taxon>Streptococcus</taxon>
    </lineage>
</organism>
<dbReference type="Proteomes" id="UP001549037">
    <property type="component" value="Unassembled WGS sequence"/>
</dbReference>
<dbReference type="Pfam" id="PF05193">
    <property type="entry name" value="Peptidase_M16_C"/>
    <property type="match status" value="1"/>
</dbReference>
<dbReference type="RefSeq" id="WP_354367128.1">
    <property type="nucleotide sequence ID" value="NZ_JBEPLN010000002.1"/>
</dbReference>
<dbReference type="InterPro" id="IPR007863">
    <property type="entry name" value="Peptidase_M16_C"/>
</dbReference>
<accession>A0ABV2JD42</accession>
<dbReference type="InterPro" id="IPR011765">
    <property type="entry name" value="Pept_M16_N"/>
</dbReference>
<evidence type="ECO:0000259" key="2">
    <source>
        <dbReference type="Pfam" id="PF05193"/>
    </source>
</evidence>
<sequence>MTRGLETYTYPKLEETVYYKQLKNGLSLYLIPRKDYHESYAMLTSFSGSLDTKLTGTKIPFPEGVAHFLEHKLFEMPGGRDVLQDFTNLGADVNAFTTFDRTSYYFSTSQNLLACLDLLQDFVQIPYFDEESIVREQGIITQEIEMYQDDVDYRLYLGILKNLYPRTALSEDIAGSVDSIKAINKEVLESFYTKYYHPSNLSLVVVGNFDVKEVYKSVNEKQESLKIRKKKAPSRPEIEYYPVVSSSSFDMDIVQAKLAVGFRCRTVIDPNYVITYRLSIRILFALLFGMTSTRYQSLYEGGKVDHSFDFEVEIGKDYQFVVVTMDTQEPIVMSNRIRQAVRQFASDPDVNPEHFDIVRKEIYGEFLRDLNYTENTVNQFMTYLSHQQNYFDVPNILEELDYRTFMSYCRAFIDNIDTSDFVIFPK</sequence>
<keyword evidence="4" id="KW-1185">Reference proteome</keyword>
<dbReference type="Pfam" id="PF00675">
    <property type="entry name" value="Peptidase_M16"/>
    <property type="match status" value="1"/>
</dbReference>
<dbReference type="InterPro" id="IPR011249">
    <property type="entry name" value="Metalloenz_LuxS/M16"/>
</dbReference>
<gene>
    <name evidence="3" type="ORF">ABID28_000135</name>
</gene>
<protein>
    <submittedName>
        <fullName evidence="3">Zn-dependent peptidase</fullName>
    </submittedName>
</protein>
<feature type="domain" description="Peptidase M16 N-terminal" evidence="1">
    <location>
        <begin position="63"/>
        <end position="173"/>
    </location>
</feature>
<dbReference type="EMBL" id="JBEPLN010000002">
    <property type="protein sequence ID" value="MET3633505.1"/>
    <property type="molecule type" value="Genomic_DNA"/>
</dbReference>
<dbReference type="PANTHER" id="PTHR11851:SF134">
    <property type="entry name" value="ZINC-DEPENDENT PROTEASE"/>
    <property type="match status" value="1"/>
</dbReference>
<feature type="domain" description="Peptidase M16 C-terminal" evidence="2">
    <location>
        <begin position="183"/>
        <end position="360"/>
    </location>
</feature>